<keyword evidence="4" id="KW-1185">Reference proteome</keyword>
<keyword evidence="2" id="KW-0812">Transmembrane</keyword>
<evidence type="ECO:0000313" key="3">
    <source>
        <dbReference type="EMBL" id="CAF9932725.1"/>
    </source>
</evidence>
<protein>
    <recommendedName>
        <fullName evidence="5">MARVEL domain-containing protein</fullName>
    </recommendedName>
</protein>
<dbReference type="AlphaFoldDB" id="A0A8H3ITD1"/>
<evidence type="ECO:0000256" key="1">
    <source>
        <dbReference type="SAM" id="MobiDB-lite"/>
    </source>
</evidence>
<feature type="region of interest" description="Disordered" evidence="1">
    <location>
        <begin position="239"/>
        <end position="383"/>
    </location>
</feature>
<keyword evidence="2" id="KW-0472">Membrane</keyword>
<name>A0A8H3ITD1_9LECA</name>
<feature type="transmembrane region" description="Helical" evidence="2">
    <location>
        <begin position="88"/>
        <end position="108"/>
    </location>
</feature>
<organism evidence="3 4">
    <name type="scientific">Heterodermia speciosa</name>
    <dbReference type="NCBI Taxonomy" id="116794"/>
    <lineage>
        <taxon>Eukaryota</taxon>
        <taxon>Fungi</taxon>
        <taxon>Dikarya</taxon>
        <taxon>Ascomycota</taxon>
        <taxon>Pezizomycotina</taxon>
        <taxon>Lecanoromycetes</taxon>
        <taxon>OSLEUM clade</taxon>
        <taxon>Lecanoromycetidae</taxon>
        <taxon>Caliciales</taxon>
        <taxon>Physciaceae</taxon>
        <taxon>Heterodermia</taxon>
    </lineage>
</organism>
<dbReference type="Proteomes" id="UP000664521">
    <property type="component" value="Unassembled WGS sequence"/>
</dbReference>
<comment type="caution">
    <text evidence="3">The sequence shown here is derived from an EMBL/GenBank/DDBJ whole genome shotgun (WGS) entry which is preliminary data.</text>
</comment>
<feature type="compositionally biased region" description="Polar residues" evidence="1">
    <location>
        <begin position="360"/>
        <end position="369"/>
    </location>
</feature>
<dbReference type="OrthoDB" id="5429013at2759"/>
<proteinExistence type="predicted"/>
<dbReference type="EMBL" id="CAJPDS010000064">
    <property type="protein sequence ID" value="CAF9932725.1"/>
    <property type="molecule type" value="Genomic_DNA"/>
</dbReference>
<feature type="compositionally biased region" description="Polar residues" evidence="1">
    <location>
        <begin position="252"/>
        <end position="262"/>
    </location>
</feature>
<evidence type="ECO:0008006" key="5">
    <source>
        <dbReference type="Google" id="ProtNLM"/>
    </source>
</evidence>
<gene>
    <name evidence="3" type="ORF">HETSPECPRED_008437</name>
</gene>
<reference evidence="3" key="1">
    <citation type="submission" date="2021-03" db="EMBL/GenBank/DDBJ databases">
        <authorList>
            <person name="Tagirdzhanova G."/>
        </authorList>
    </citation>
    <scope>NUCLEOTIDE SEQUENCE</scope>
</reference>
<dbReference type="PANTHER" id="PTHR37451:SF4">
    <property type="entry name" value="MARVEL DOMAIN-CONTAINING PROTEIN"/>
    <property type="match status" value="1"/>
</dbReference>
<feature type="transmembrane region" description="Helical" evidence="2">
    <location>
        <begin position="20"/>
        <end position="45"/>
    </location>
</feature>
<evidence type="ECO:0000313" key="4">
    <source>
        <dbReference type="Proteomes" id="UP000664521"/>
    </source>
</evidence>
<feature type="transmembrane region" description="Helical" evidence="2">
    <location>
        <begin position="57"/>
        <end position="76"/>
    </location>
</feature>
<feature type="compositionally biased region" description="Low complexity" evidence="1">
    <location>
        <begin position="271"/>
        <end position="351"/>
    </location>
</feature>
<dbReference type="PANTHER" id="PTHR37451">
    <property type="entry name" value="MARVEL DOMAIN"/>
    <property type="match status" value="1"/>
</dbReference>
<keyword evidence="2" id="KW-1133">Transmembrane helix</keyword>
<sequence>MNPRFSVHTSDKTSPRGFRWIWFLRLAEILLSLVVLGLAARSIAGFTAGGCSVPGKIAWNLACAVLSLLALVYLILSSGISQAFRILPWWIFIQLGLDALFFIFWIAAAGTSHLSCHDLCSACDAWGGDAWFDSLYCTCYSAYDDIFIKKRDTSPNPSLGLSGGLQKRRSRYSSAGRATGTLVAREAFDGLLVALFFFTLCATAWWMWQNRRAGDNAAATTATTSNNPENGVQQVPMEMKQDTPYSGGPAPQYTTVAPQQGNYPPVSTPNGQYPQQPQGYPQQQQQQDYSQQQQQAYPQQQQQQQQQQAYPQQQPQAYPQQQQQPYPQQQQQQQYPEQAPQGQGYYGGQQQRDITPPPQAQQHDISNYPTPTPEMQGERAAGH</sequence>
<evidence type="ECO:0000256" key="2">
    <source>
        <dbReference type="SAM" id="Phobius"/>
    </source>
</evidence>
<feature type="transmembrane region" description="Helical" evidence="2">
    <location>
        <begin position="190"/>
        <end position="208"/>
    </location>
</feature>
<accession>A0A8H3ITD1</accession>